<evidence type="ECO:0000313" key="1">
    <source>
        <dbReference type="EMBL" id="ESR36828.1"/>
    </source>
</evidence>
<dbReference type="OMA" id="IECCTEL"/>
<protein>
    <submittedName>
        <fullName evidence="1">Uncharacterized protein</fullName>
    </submittedName>
</protein>
<dbReference type="InterPro" id="IPR032675">
    <property type="entry name" value="LRR_dom_sf"/>
</dbReference>
<dbReference type="SUPFAM" id="SSF52058">
    <property type="entry name" value="L domain-like"/>
    <property type="match status" value="1"/>
</dbReference>
<reference evidence="1 2" key="1">
    <citation type="submission" date="2013-10" db="EMBL/GenBank/DDBJ databases">
        <authorList>
            <consortium name="International Citrus Genome Consortium"/>
            <person name="Jenkins J."/>
            <person name="Schmutz J."/>
            <person name="Prochnik S."/>
            <person name="Rokhsar D."/>
            <person name="Gmitter F."/>
            <person name="Ollitrault P."/>
            <person name="Machado M."/>
            <person name="Talon M."/>
            <person name="Wincker P."/>
            <person name="Jaillon O."/>
            <person name="Morgante M."/>
        </authorList>
    </citation>
    <scope>NUCLEOTIDE SEQUENCE</scope>
    <source>
        <strain evidence="2">cv. Clemenules</strain>
    </source>
</reference>
<accession>V4RQR6</accession>
<dbReference type="OrthoDB" id="598235at2759"/>
<keyword evidence="2" id="KW-1185">Reference proteome</keyword>
<dbReference type="KEGG" id="cic:CICLE_v10029714mg"/>
<sequence>MLSSLTILHLGNDSFSGKKMVFSMAGFPQLQVLRLSWLRLLETLVVESEAMPRLKYFSIEDCNNQLMVPERLRMLPLPLEW</sequence>
<dbReference type="Gramene" id="ESR36828">
    <property type="protein sequence ID" value="ESR36828"/>
    <property type="gene ID" value="CICLE_v10029714mg"/>
</dbReference>
<evidence type="ECO:0000313" key="2">
    <source>
        <dbReference type="Proteomes" id="UP000030687"/>
    </source>
</evidence>
<organism evidence="1 2">
    <name type="scientific">Citrus clementina</name>
    <name type="common">Clementine</name>
    <name type="synonym">Citrus deliciosa x Citrus sinensis</name>
    <dbReference type="NCBI Taxonomy" id="85681"/>
    <lineage>
        <taxon>Eukaryota</taxon>
        <taxon>Viridiplantae</taxon>
        <taxon>Streptophyta</taxon>
        <taxon>Embryophyta</taxon>
        <taxon>Tracheophyta</taxon>
        <taxon>Spermatophyta</taxon>
        <taxon>Magnoliopsida</taxon>
        <taxon>eudicotyledons</taxon>
        <taxon>Gunneridae</taxon>
        <taxon>Pentapetalae</taxon>
        <taxon>rosids</taxon>
        <taxon>malvids</taxon>
        <taxon>Sapindales</taxon>
        <taxon>Rutaceae</taxon>
        <taxon>Aurantioideae</taxon>
        <taxon>Citrus</taxon>
    </lineage>
</organism>
<name>V4RQR6_CITCL</name>
<proteinExistence type="predicted"/>
<dbReference type="EMBL" id="KI536978">
    <property type="protein sequence ID" value="ESR36828.1"/>
    <property type="molecule type" value="Genomic_DNA"/>
</dbReference>
<dbReference type="InParanoid" id="V4RQR6"/>
<dbReference type="Gene3D" id="3.80.10.10">
    <property type="entry name" value="Ribonuclease Inhibitor"/>
    <property type="match status" value="1"/>
</dbReference>
<dbReference type="AlphaFoldDB" id="V4RQR6"/>
<gene>
    <name evidence="1" type="ORF">CICLE_v10029714mg</name>
</gene>
<dbReference type="Proteomes" id="UP000030687">
    <property type="component" value="Unassembled WGS sequence"/>
</dbReference>